<sequence>MCTLYLQFCKDNHIDETFIAKRWVCFDVFDKHFQLSFKPPDVDACDLCDSFQARLKCNALGQADKNILIAEYESHLIESKRMCNLKSEDIKASKTTPTHKVLRTDLQKGLPTLLLTNGISFYKRKLWILNYTLFDSSDKSVHCMMWDESKAGHGGARKWSSDDCYGQNKNIVIIMCFFWIMNKYPQIKCVNLKYLLKGHTHMDADTIRALIERKRKKMNNMTILTPWDWQQMLIICTAWDKKIFKRFTSLFSGRSAQFIYRKTSVEKEKVLRSSCVHIQVQQENIAMLYMKSSFDSEFDTVDLNRLKRKSGRFEEEKFPKILPVKFPVPISEQKSYDLISLLPYVPSVCHAFYKNLQKSSVNNRNYPESADNDSLEH</sequence>
<organism evidence="2 3">
    <name type="scientific">Dryococelus australis</name>
    <dbReference type="NCBI Taxonomy" id="614101"/>
    <lineage>
        <taxon>Eukaryota</taxon>
        <taxon>Metazoa</taxon>
        <taxon>Ecdysozoa</taxon>
        <taxon>Arthropoda</taxon>
        <taxon>Hexapoda</taxon>
        <taxon>Insecta</taxon>
        <taxon>Pterygota</taxon>
        <taxon>Neoptera</taxon>
        <taxon>Polyneoptera</taxon>
        <taxon>Phasmatodea</taxon>
        <taxon>Verophasmatodea</taxon>
        <taxon>Anareolatae</taxon>
        <taxon>Phasmatidae</taxon>
        <taxon>Eurycanthinae</taxon>
        <taxon>Dryococelus</taxon>
    </lineage>
</organism>
<keyword evidence="3" id="KW-1185">Reference proteome</keyword>
<reference evidence="2 3" key="1">
    <citation type="submission" date="2023-02" db="EMBL/GenBank/DDBJ databases">
        <title>LHISI_Scaffold_Assembly.</title>
        <authorList>
            <person name="Stuart O.P."/>
            <person name="Cleave R."/>
            <person name="Magrath M.J.L."/>
            <person name="Mikheyev A.S."/>
        </authorList>
    </citation>
    <scope>NUCLEOTIDE SEQUENCE [LARGE SCALE GENOMIC DNA]</scope>
    <source>
        <strain evidence="2">Daus_M_001</strain>
        <tissue evidence="2">Leg muscle</tissue>
    </source>
</reference>
<dbReference type="Proteomes" id="UP001159363">
    <property type="component" value="Chromosome 14"/>
</dbReference>
<gene>
    <name evidence="2" type="ORF">PR048_031550</name>
</gene>
<dbReference type="PANTHER" id="PTHR10773">
    <property type="entry name" value="DNA-DIRECTED RNA POLYMERASES I, II, AND III SUBUNIT RPABC2"/>
    <property type="match status" value="1"/>
</dbReference>
<name>A0ABQ9G8E5_9NEOP</name>
<protein>
    <recommendedName>
        <fullName evidence="1">DUF7869 domain-containing protein</fullName>
    </recommendedName>
</protein>
<evidence type="ECO:0000313" key="2">
    <source>
        <dbReference type="EMBL" id="KAJ8867747.1"/>
    </source>
</evidence>
<dbReference type="Pfam" id="PF25273">
    <property type="entry name" value="DUF7869"/>
    <property type="match status" value="1"/>
</dbReference>
<comment type="caution">
    <text evidence="2">The sequence shown here is derived from an EMBL/GenBank/DDBJ whole genome shotgun (WGS) entry which is preliminary data.</text>
</comment>
<evidence type="ECO:0000259" key="1">
    <source>
        <dbReference type="Pfam" id="PF25273"/>
    </source>
</evidence>
<proteinExistence type="predicted"/>
<evidence type="ECO:0000313" key="3">
    <source>
        <dbReference type="Proteomes" id="UP001159363"/>
    </source>
</evidence>
<feature type="domain" description="DUF7869" evidence="1">
    <location>
        <begin position="162"/>
        <end position="223"/>
    </location>
</feature>
<accession>A0ABQ9G8E5</accession>
<dbReference type="InterPro" id="IPR057191">
    <property type="entry name" value="DUF7869"/>
</dbReference>
<dbReference type="PANTHER" id="PTHR10773:SF19">
    <property type="match status" value="1"/>
</dbReference>
<dbReference type="EMBL" id="JARBHB010000015">
    <property type="protein sequence ID" value="KAJ8867747.1"/>
    <property type="molecule type" value="Genomic_DNA"/>
</dbReference>